<dbReference type="PANTHER" id="PTHR43640:SF1">
    <property type="entry name" value="THIOREDOXIN-DEPENDENT PEROXIREDOXIN"/>
    <property type="match status" value="1"/>
</dbReference>
<dbReference type="GO" id="GO:0016491">
    <property type="term" value="F:oxidoreductase activity"/>
    <property type="evidence" value="ECO:0007669"/>
    <property type="project" value="InterPro"/>
</dbReference>
<dbReference type="InterPro" id="IPR000866">
    <property type="entry name" value="AhpC/TSA"/>
</dbReference>
<evidence type="ECO:0000259" key="1">
    <source>
        <dbReference type="Pfam" id="PF00578"/>
    </source>
</evidence>
<dbReference type="Pfam" id="PF00578">
    <property type="entry name" value="AhpC-TSA"/>
    <property type="match status" value="1"/>
</dbReference>
<name>A0A3B0W3M6_9ZZZZ</name>
<dbReference type="GO" id="GO:0016209">
    <property type="term" value="F:antioxidant activity"/>
    <property type="evidence" value="ECO:0007669"/>
    <property type="project" value="InterPro"/>
</dbReference>
<dbReference type="InterPro" id="IPR036249">
    <property type="entry name" value="Thioredoxin-like_sf"/>
</dbReference>
<feature type="domain" description="Alkyl hydroperoxide reductase subunit C/ Thiol specific antioxidant" evidence="1">
    <location>
        <begin position="13"/>
        <end position="89"/>
    </location>
</feature>
<gene>
    <name evidence="2" type="ORF">MNBD_GAMMA02-1556</name>
</gene>
<proteinExistence type="predicted"/>
<dbReference type="PANTHER" id="PTHR43640">
    <property type="entry name" value="OS07G0260300 PROTEIN"/>
    <property type="match status" value="1"/>
</dbReference>
<protein>
    <submittedName>
        <fullName evidence="2">PPO candidate 1</fullName>
    </submittedName>
</protein>
<evidence type="ECO:0000313" key="2">
    <source>
        <dbReference type="EMBL" id="VAW43909.1"/>
    </source>
</evidence>
<dbReference type="SUPFAM" id="SSF52833">
    <property type="entry name" value="Thioredoxin-like"/>
    <property type="match status" value="1"/>
</dbReference>
<organism evidence="2">
    <name type="scientific">hydrothermal vent metagenome</name>
    <dbReference type="NCBI Taxonomy" id="652676"/>
    <lineage>
        <taxon>unclassified sequences</taxon>
        <taxon>metagenomes</taxon>
        <taxon>ecological metagenomes</taxon>
    </lineage>
</organism>
<feature type="non-terminal residue" evidence="2">
    <location>
        <position position="100"/>
    </location>
</feature>
<reference evidence="2" key="1">
    <citation type="submission" date="2018-06" db="EMBL/GenBank/DDBJ databases">
        <authorList>
            <person name="Zhirakovskaya E."/>
        </authorList>
    </citation>
    <scope>NUCLEOTIDE SEQUENCE</scope>
</reference>
<dbReference type="AlphaFoldDB" id="A0A3B0W3M6"/>
<accession>A0A3B0W3M6</accession>
<dbReference type="InterPro" id="IPR047262">
    <property type="entry name" value="PRX-like1"/>
</dbReference>
<dbReference type="Gene3D" id="3.40.30.10">
    <property type="entry name" value="Glutaredoxin"/>
    <property type="match status" value="1"/>
</dbReference>
<dbReference type="EMBL" id="UOFA01000047">
    <property type="protein sequence ID" value="VAW43909.1"/>
    <property type="molecule type" value="Genomic_DNA"/>
</dbReference>
<sequence length="100" mass="11108">MALKYTPKSEISQAPSFNLLGVDGQHWSLNQVMGVNGLVVMFICNHCPYVKSIQQQLVEDVKQLQSFAVNAVAIMSNDPVDYAEDSFENMQAVAKKLPFT</sequence>